<name>A0AA39CVZ7_9EURO</name>
<reference evidence="4" key="1">
    <citation type="submission" date="2022-10" db="EMBL/GenBank/DDBJ databases">
        <title>Culturing micro-colonial fungi from biological soil crusts in the Mojave desert and describing Neophaeococcomyces mojavensis, and introducing the new genera and species Taxawa tesnikishii.</title>
        <authorList>
            <person name="Kurbessoian T."/>
            <person name="Stajich J.E."/>
        </authorList>
    </citation>
    <scope>NUCLEOTIDE SEQUENCE</scope>
    <source>
        <strain evidence="4">TK_35</strain>
    </source>
</reference>
<dbReference type="InterPro" id="IPR000868">
    <property type="entry name" value="Isochorismatase-like_dom"/>
</dbReference>
<protein>
    <recommendedName>
        <fullName evidence="3">Isochorismatase-like domain-containing protein</fullName>
    </recommendedName>
</protein>
<accession>A0AA39CVZ7</accession>
<comment type="similarity">
    <text evidence="1">Belongs to the isochorismatase family.</text>
</comment>
<dbReference type="PANTHER" id="PTHR43540">
    <property type="entry name" value="PEROXYUREIDOACRYLATE/UREIDOACRYLATE AMIDOHYDROLASE-RELATED"/>
    <property type="match status" value="1"/>
</dbReference>
<dbReference type="Proteomes" id="UP001172681">
    <property type="component" value="Unassembled WGS sequence"/>
</dbReference>
<comment type="caution">
    <text evidence="4">The sequence shown here is derived from an EMBL/GenBank/DDBJ whole genome shotgun (WGS) entry which is preliminary data.</text>
</comment>
<sequence>MATTAALDPSHGPGYAAECGDPSRTKKLGFGKRPAVLLLDMCDAYFSPQSPLVLDQDTLDRVSKAWSEILDTVRERRPNAAADKDIPIIYAQTFYTHPKCRDAGLAMLKNDHTVFFQAQHPQNLTSLSMAPPQIHPNHNDSILKKKYPSAFFGTNLSTQLAAMGVDTLIIGGLTTSLNVRATALDAMQSGFRPIVVAEACGDRVRELHWANLMDVGAKYGDVVGVEEAASYLRNVKE</sequence>
<feature type="domain" description="Isochorismatase-like" evidence="3">
    <location>
        <begin position="35"/>
        <end position="226"/>
    </location>
</feature>
<dbReference type="Pfam" id="PF00857">
    <property type="entry name" value="Isochorismatase"/>
    <property type="match status" value="1"/>
</dbReference>
<dbReference type="Gene3D" id="3.40.50.850">
    <property type="entry name" value="Isochorismatase-like"/>
    <property type="match status" value="1"/>
</dbReference>
<evidence type="ECO:0000259" key="3">
    <source>
        <dbReference type="Pfam" id="PF00857"/>
    </source>
</evidence>
<dbReference type="InterPro" id="IPR036380">
    <property type="entry name" value="Isochorismatase-like_sf"/>
</dbReference>
<proteinExistence type="inferred from homology"/>
<evidence type="ECO:0000313" key="4">
    <source>
        <dbReference type="EMBL" id="KAJ9628268.1"/>
    </source>
</evidence>
<dbReference type="InterPro" id="IPR050272">
    <property type="entry name" value="Isochorismatase-like_hydrls"/>
</dbReference>
<dbReference type="GO" id="GO:0016787">
    <property type="term" value="F:hydrolase activity"/>
    <property type="evidence" value="ECO:0007669"/>
    <property type="project" value="UniProtKB-KW"/>
</dbReference>
<dbReference type="EMBL" id="JAPDRN010000073">
    <property type="protein sequence ID" value="KAJ9628268.1"/>
    <property type="molecule type" value="Genomic_DNA"/>
</dbReference>
<keyword evidence="5" id="KW-1185">Reference proteome</keyword>
<keyword evidence="2" id="KW-0378">Hydrolase</keyword>
<evidence type="ECO:0000256" key="1">
    <source>
        <dbReference type="ARBA" id="ARBA00006336"/>
    </source>
</evidence>
<dbReference type="PANTHER" id="PTHR43540:SF1">
    <property type="entry name" value="ISOCHORISMATASE HYDROLASE"/>
    <property type="match status" value="1"/>
</dbReference>
<evidence type="ECO:0000313" key="5">
    <source>
        <dbReference type="Proteomes" id="UP001172681"/>
    </source>
</evidence>
<evidence type="ECO:0000256" key="2">
    <source>
        <dbReference type="ARBA" id="ARBA00022801"/>
    </source>
</evidence>
<organism evidence="4 5">
    <name type="scientific">Knufia peltigerae</name>
    <dbReference type="NCBI Taxonomy" id="1002370"/>
    <lineage>
        <taxon>Eukaryota</taxon>
        <taxon>Fungi</taxon>
        <taxon>Dikarya</taxon>
        <taxon>Ascomycota</taxon>
        <taxon>Pezizomycotina</taxon>
        <taxon>Eurotiomycetes</taxon>
        <taxon>Chaetothyriomycetidae</taxon>
        <taxon>Chaetothyriales</taxon>
        <taxon>Trichomeriaceae</taxon>
        <taxon>Knufia</taxon>
    </lineage>
</organism>
<gene>
    <name evidence="4" type="ORF">H2204_009385</name>
</gene>
<dbReference type="AlphaFoldDB" id="A0AA39CVZ7"/>
<dbReference type="SUPFAM" id="SSF52499">
    <property type="entry name" value="Isochorismatase-like hydrolases"/>
    <property type="match status" value="1"/>
</dbReference>